<feature type="signal peptide" evidence="1">
    <location>
        <begin position="1"/>
        <end position="19"/>
    </location>
</feature>
<evidence type="ECO:0000256" key="1">
    <source>
        <dbReference type="SAM" id="SignalP"/>
    </source>
</evidence>
<dbReference type="Proteomes" id="UP000235392">
    <property type="component" value="Unassembled WGS sequence"/>
</dbReference>
<evidence type="ECO:0000313" key="3">
    <source>
        <dbReference type="Proteomes" id="UP000235392"/>
    </source>
</evidence>
<protein>
    <submittedName>
        <fullName evidence="2">Uncharacterized protein</fullName>
    </submittedName>
</protein>
<keyword evidence="1" id="KW-0732">Signal</keyword>
<comment type="caution">
    <text evidence="2">The sequence shown here is derived from an EMBL/GenBank/DDBJ whole genome shotgun (WGS) entry which is preliminary data.</text>
</comment>
<reference evidence="2 3" key="1">
    <citation type="submission" date="2017-11" db="EMBL/GenBank/DDBJ databases">
        <title>De novo assembly and phasing of dikaryotic genomes from two isolates of Puccinia coronata f. sp. avenae, the causal agent of oat crown rust.</title>
        <authorList>
            <person name="Miller M.E."/>
            <person name="Zhang Y."/>
            <person name="Omidvar V."/>
            <person name="Sperschneider J."/>
            <person name="Schwessinger B."/>
            <person name="Raley C."/>
            <person name="Palmer J.M."/>
            <person name="Garnica D."/>
            <person name="Upadhyaya N."/>
            <person name="Rathjen J."/>
            <person name="Taylor J.M."/>
            <person name="Park R.F."/>
            <person name="Dodds P.N."/>
            <person name="Hirsch C.D."/>
            <person name="Kianian S.F."/>
            <person name="Figueroa M."/>
        </authorList>
    </citation>
    <scope>NUCLEOTIDE SEQUENCE [LARGE SCALE GENOMIC DNA]</scope>
    <source>
        <strain evidence="2">12SD80</strain>
    </source>
</reference>
<dbReference type="EMBL" id="PGCI01001487">
    <property type="protein sequence ID" value="PLW04708.1"/>
    <property type="molecule type" value="Genomic_DNA"/>
</dbReference>
<feature type="chain" id="PRO_5014743130" evidence="1">
    <location>
        <begin position="20"/>
        <end position="138"/>
    </location>
</feature>
<organism evidence="2 3">
    <name type="scientific">Puccinia coronata f. sp. avenae</name>
    <dbReference type="NCBI Taxonomy" id="200324"/>
    <lineage>
        <taxon>Eukaryota</taxon>
        <taxon>Fungi</taxon>
        <taxon>Dikarya</taxon>
        <taxon>Basidiomycota</taxon>
        <taxon>Pucciniomycotina</taxon>
        <taxon>Pucciniomycetes</taxon>
        <taxon>Pucciniales</taxon>
        <taxon>Pucciniaceae</taxon>
        <taxon>Puccinia</taxon>
    </lineage>
</organism>
<proteinExistence type="predicted"/>
<gene>
    <name evidence="2" type="ORF">PCASD_25281</name>
</gene>
<dbReference type="AlphaFoldDB" id="A0A2N5RUR4"/>
<name>A0A2N5RUR4_9BASI</name>
<evidence type="ECO:0000313" key="2">
    <source>
        <dbReference type="EMBL" id="PLW04708.1"/>
    </source>
</evidence>
<sequence>MQFIAIIALSLASLSVTSANILDSLFGGGGGGGGWGEQSPSAVNCNVQTGSLLNREPPVLQRLPRQLSAHRQVDLPSPFGCEDDRRLELFSPGLYTFSIPSFELCLSFILETIIHPRCTLSFASRDPLILTTCNSTTT</sequence>
<accession>A0A2N5RUR4</accession>